<dbReference type="SUPFAM" id="SSF53335">
    <property type="entry name" value="S-adenosyl-L-methionine-dependent methyltransferases"/>
    <property type="match status" value="1"/>
</dbReference>
<name>W3XJL0_PESFW</name>
<keyword evidence="1" id="KW-0489">Methyltransferase</keyword>
<dbReference type="GO" id="GO:0008171">
    <property type="term" value="F:O-methyltransferase activity"/>
    <property type="evidence" value="ECO:0007669"/>
    <property type="project" value="InterPro"/>
</dbReference>
<dbReference type="AlphaFoldDB" id="W3XJL0"/>
<evidence type="ECO:0000313" key="6">
    <source>
        <dbReference type="Proteomes" id="UP000030651"/>
    </source>
</evidence>
<dbReference type="PROSITE" id="PS51683">
    <property type="entry name" value="SAM_OMT_II"/>
    <property type="match status" value="1"/>
</dbReference>
<evidence type="ECO:0000256" key="1">
    <source>
        <dbReference type="ARBA" id="ARBA00022603"/>
    </source>
</evidence>
<dbReference type="InterPro" id="IPR029063">
    <property type="entry name" value="SAM-dependent_MTases_sf"/>
</dbReference>
<dbReference type="InterPro" id="IPR016461">
    <property type="entry name" value="COMT-like"/>
</dbReference>
<dbReference type="KEGG" id="pfy:PFICI_03441"/>
<evidence type="ECO:0000256" key="2">
    <source>
        <dbReference type="ARBA" id="ARBA00022679"/>
    </source>
</evidence>
<sequence length="400" mass="45040">MPTDNIKLLKSIQKDDFPTESDRFEAKEAARALLSRLETPFERAWSLTAEQPMYVAGLLLLKDLGIWTKWADLDREDCPAASRSLTDILAMCTTAVEPNLLLEEVDVDTWKPTAFSLGMGGEIGKMMQMTIDHSWPSGLHLPKFLAKVGYVEPLNLSKFDNYTDVYGLPYWERCEREPEIGGSFWALMGGLTANKMDWTAVYDTNRLVDGADISSAQAPPLFVDVGGLHGLDTNRLLARHPSLPAGILFVQDLPGIVDAQNELDQKAVHEGRPRLDSRISRMKHDFYNPQPLLGARAYFLHAVLHDWPDADCIRIYFVVERIRDAMTKGYSKLLIYEVVLPPKGATSFAGAIDMCLMTMTSGRERTEADWKQMIEAVRLRVVRIDRHDRAVESVIEVELA</sequence>
<dbReference type="RefSeq" id="XP_007830213.1">
    <property type="nucleotide sequence ID" value="XM_007832022.1"/>
</dbReference>
<dbReference type="PANTHER" id="PTHR43712">
    <property type="entry name" value="PUTATIVE (AFU_ORTHOLOGUE AFUA_4G14580)-RELATED"/>
    <property type="match status" value="1"/>
</dbReference>
<dbReference type="GO" id="GO:0032259">
    <property type="term" value="P:methylation"/>
    <property type="evidence" value="ECO:0007669"/>
    <property type="project" value="UniProtKB-KW"/>
</dbReference>
<dbReference type="HOGENOM" id="CLU_005533_5_0_1"/>
<dbReference type="GeneID" id="19268454"/>
<dbReference type="InParanoid" id="W3XJL0"/>
<dbReference type="Gene3D" id="3.40.50.150">
    <property type="entry name" value="Vaccinia Virus protein VP39"/>
    <property type="match status" value="1"/>
</dbReference>
<dbReference type="eggNOG" id="KOG3178">
    <property type="taxonomic scope" value="Eukaryota"/>
</dbReference>
<evidence type="ECO:0000313" key="5">
    <source>
        <dbReference type="EMBL" id="ETS85416.1"/>
    </source>
</evidence>
<keyword evidence="3" id="KW-0949">S-adenosyl-L-methionine</keyword>
<dbReference type="PANTHER" id="PTHR43712:SF8">
    <property type="entry name" value="O-METHYLTRANSFERASE AF390-400"/>
    <property type="match status" value="1"/>
</dbReference>
<keyword evidence="6" id="KW-1185">Reference proteome</keyword>
<dbReference type="EMBL" id="KI912110">
    <property type="protein sequence ID" value="ETS85416.1"/>
    <property type="molecule type" value="Genomic_DNA"/>
</dbReference>
<dbReference type="OrthoDB" id="1535081at2759"/>
<evidence type="ECO:0000256" key="3">
    <source>
        <dbReference type="ARBA" id="ARBA00022691"/>
    </source>
</evidence>
<gene>
    <name evidence="5" type="ORF">PFICI_03441</name>
</gene>
<keyword evidence="2" id="KW-0808">Transferase</keyword>
<evidence type="ECO:0000259" key="4">
    <source>
        <dbReference type="Pfam" id="PF00891"/>
    </source>
</evidence>
<reference evidence="6" key="1">
    <citation type="journal article" date="2015" name="BMC Genomics">
        <title>Genomic and transcriptomic analysis of the endophytic fungus Pestalotiopsis fici reveals its lifestyle and high potential for synthesis of natural products.</title>
        <authorList>
            <person name="Wang X."/>
            <person name="Zhang X."/>
            <person name="Liu L."/>
            <person name="Xiang M."/>
            <person name="Wang W."/>
            <person name="Sun X."/>
            <person name="Che Y."/>
            <person name="Guo L."/>
            <person name="Liu G."/>
            <person name="Guo L."/>
            <person name="Wang C."/>
            <person name="Yin W.B."/>
            <person name="Stadler M."/>
            <person name="Zhang X."/>
            <person name="Liu X."/>
        </authorList>
    </citation>
    <scope>NUCLEOTIDE SEQUENCE [LARGE SCALE GENOMIC DNA]</scope>
    <source>
        <strain evidence="6">W106-1 / CGMCC3.15140</strain>
    </source>
</reference>
<feature type="domain" description="O-methyltransferase C-terminal" evidence="4">
    <location>
        <begin position="161"/>
        <end position="375"/>
    </location>
</feature>
<dbReference type="Proteomes" id="UP000030651">
    <property type="component" value="Unassembled WGS sequence"/>
</dbReference>
<proteinExistence type="predicted"/>
<dbReference type="OMA" id="KRPWPEF"/>
<dbReference type="InterPro" id="IPR001077">
    <property type="entry name" value="COMT_C"/>
</dbReference>
<dbReference type="Pfam" id="PF00891">
    <property type="entry name" value="Methyltransf_2"/>
    <property type="match status" value="1"/>
</dbReference>
<accession>W3XJL0</accession>
<organism evidence="5 6">
    <name type="scientific">Pestalotiopsis fici (strain W106-1 / CGMCC3.15140)</name>
    <dbReference type="NCBI Taxonomy" id="1229662"/>
    <lineage>
        <taxon>Eukaryota</taxon>
        <taxon>Fungi</taxon>
        <taxon>Dikarya</taxon>
        <taxon>Ascomycota</taxon>
        <taxon>Pezizomycotina</taxon>
        <taxon>Sordariomycetes</taxon>
        <taxon>Xylariomycetidae</taxon>
        <taxon>Amphisphaeriales</taxon>
        <taxon>Sporocadaceae</taxon>
        <taxon>Pestalotiopsis</taxon>
    </lineage>
</organism>
<protein>
    <recommendedName>
        <fullName evidence="4">O-methyltransferase C-terminal domain-containing protein</fullName>
    </recommendedName>
</protein>